<dbReference type="Gene3D" id="3.40.50.10190">
    <property type="entry name" value="BRCT domain"/>
    <property type="match status" value="4"/>
</dbReference>
<feature type="domain" description="BRCT" evidence="3">
    <location>
        <begin position="102"/>
        <end position="191"/>
    </location>
</feature>
<dbReference type="OrthoDB" id="251770at2759"/>
<dbReference type="PANTHER" id="PTHR13561:SF20">
    <property type="entry name" value="DNA TOPOISOMERASE 2-BINDING PROTEIN 1"/>
    <property type="match status" value="1"/>
</dbReference>
<reference evidence="4" key="1">
    <citation type="journal article" date="2020" name="Stud. Mycol.">
        <title>101 Dothideomycetes genomes: a test case for predicting lifestyles and emergence of pathogens.</title>
        <authorList>
            <person name="Haridas S."/>
            <person name="Albert R."/>
            <person name="Binder M."/>
            <person name="Bloem J."/>
            <person name="Labutti K."/>
            <person name="Salamov A."/>
            <person name="Andreopoulos B."/>
            <person name="Baker S."/>
            <person name="Barry K."/>
            <person name="Bills G."/>
            <person name="Bluhm B."/>
            <person name="Cannon C."/>
            <person name="Castanera R."/>
            <person name="Culley D."/>
            <person name="Daum C."/>
            <person name="Ezra D."/>
            <person name="Gonzalez J."/>
            <person name="Henrissat B."/>
            <person name="Kuo A."/>
            <person name="Liang C."/>
            <person name="Lipzen A."/>
            <person name="Lutzoni F."/>
            <person name="Magnuson J."/>
            <person name="Mondo S."/>
            <person name="Nolan M."/>
            <person name="Ohm R."/>
            <person name="Pangilinan J."/>
            <person name="Park H.-J."/>
            <person name="Ramirez L."/>
            <person name="Alfaro M."/>
            <person name="Sun H."/>
            <person name="Tritt A."/>
            <person name="Yoshinaga Y."/>
            <person name="Zwiers L.-H."/>
            <person name="Turgeon B."/>
            <person name="Goodwin S."/>
            <person name="Spatafora J."/>
            <person name="Crous P."/>
            <person name="Grigoriev I."/>
        </authorList>
    </citation>
    <scope>NUCLEOTIDE SEQUENCE</scope>
    <source>
        <strain evidence="4">CBS 121167</strain>
    </source>
</reference>
<dbReference type="Pfam" id="PF00533">
    <property type="entry name" value="BRCT"/>
    <property type="match status" value="1"/>
</dbReference>
<dbReference type="InterPro" id="IPR001357">
    <property type="entry name" value="BRCT_dom"/>
</dbReference>
<dbReference type="AlphaFoldDB" id="A0A6A6B5E9"/>
<dbReference type="Pfam" id="PF12738">
    <property type="entry name" value="PTCB-BRCT"/>
    <property type="match status" value="2"/>
</dbReference>
<feature type="compositionally biased region" description="Low complexity" evidence="2">
    <location>
        <begin position="739"/>
        <end position="751"/>
    </location>
</feature>
<evidence type="ECO:0000256" key="2">
    <source>
        <dbReference type="SAM" id="MobiDB-lite"/>
    </source>
</evidence>
<sequence>MPLPADQAKAQSPLAGVILCCTAIDQDHRLAKWAIEMGAAHKYDLTSDVTHLVIGHIFTPKYKYVAKERPDVKVVLPQWLEAVRESWLKGGDTDVAVLEETHRAPTFYDLRICVTGFDDLYQRQYLQDKITANGALYSGDLTKSVTHLITRKPQGQKYTHAKLWNVKTVSLEWFTESLARKMALDESLYDPVLPPEQRGIGAFKLVPDETTPIGKRMRPPETGEGEGRRKLRRTASTKLGSQSSAIWNDIASGGSFSARPEGDDLWQELKPHASTADKAVAPESRAPLRKAASMVELNSQNAPIERPVETRGIFAGRFIYMHGFTKDQFDILEKFLADNGARVAKSPESLDLLSDRDLDMGFVILPYNVTHDQFEGVPQRARKLNQVNEWWVELCLHHKKLADPNVEMLCRPLPQLRTPVFRGMTITVSGFVDFDRLHVYKVLKLMGATFAEALSHDTKLLICGAFSPTSHKIKFCVDQSIPVVSAEWLWACIASASLKPLDGYHLTPSGQHSRDPAVQSHPRHDPARPAAVGSKKERLHTRSLNGDRAVAAARPDAGLTKTNKDSIYVPHTAKRAGPFYDSGSDGENGDVGAGVSALNGATSQNPLQELSSSARNCQRRHSSTLRRADTAADLRSVRQTRSPPPPYSATTDNRDNTNLNPNPASNTTRTERANIPTESGASSSNAVSSANAPTLNDTIAALIAQKKQQQATASRPGSAHSSTEPGNHRRKRQLGRAPSTTSNASAGSSATLPPTLSEEGGNNKTGDGSTAVAAAAADGKAWSGAVVAEPSQALAWGDAGCTQEGGALRSVQAIGVVRDVGADEGVGSRVGRRRAGRG</sequence>
<dbReference type="CDD" id="cd17731">
    <property type="entry name" value="BRCT_TopBP1_rpt2_like"/>
    <property type="match status" value="1"/>
</dbReference>
<feature type="compositionally biased region" description="Polar residues" evidence="2">
    <location>
        <begin position="599"/>
        <end position="616"/>
    </location>
</feature>
<keyword evidence="5" id="KW-1185">Reference proteome</keyword>
<dbReference type="GO" id="GO:0006270">
    <property type="term" value="P:DNA replication initiation"/>
    <property type="evidence" value="ECO:0007669"/>
    <property type="project" value="TreeGrafter"/>
</dbReference>
<feature type="domain" description="BRCT" evidence="3">
    <location>
        <begin position="416"/>
        <end position="506"/>
    </location>
</feature>
<proteinExistence type="predicted"/>
<feature type="domain" description="BRCT" evidence="3">
    <location>
        <begin position="309"/>
        <end position="409"/>
    </location>
</feature>
<evidence type="ECO:0000313" key="5">
    <source>
        <dbReference type="Proteomes" id="UP000799438"/>
    </source>
</evidence>
<dbReference type="SMART" id="SM00292">
    <property type="entry name" value="BRCT"/>
    <property type="match status" value="4"/>
</dbReference>
<dbReference type="PROSITE" id="PS50172">
    <property type="entry name" value="BRCT"/>
    <property type="match status" value="4"/>
</dbReference>
<dbReference type="EMBL" id="ML995495">
    <property type="protein sequence ID" value="KAF2138858.1"/>
    <property type="molecule type" value="Genomic_DNA"/>
</dbReference>
<feature type="compositionally biased region" description="Polar residues" evidence="2">
    <location>
        <begin position="648"/>
        <end position="668"/>
    </location>
</feature>
<feature type="region of interest" description="Disordered" evidence="2">
    <location>
        <begin position="705"/>
        <end position="770"/>
    </location>
</feature>
<dbReference type="InterPro" id="IPR036420">
    <property type="entry name" value="BRCT_dom_sf"/>
</dbReference>
<protein>
    <recommendedName>
        <fullName evidence="3">BRCT domain-containing protein</fullName>
    </recommendedName>
</protein>
<dbReference type="GO" id="GO:0033314">
    <property type="term" value="P:mitotic DNA replication checkpoint signaling"/>
    <property type="evidence" value="ECO:0007669"/>
    <property type="project" value="TreeGrafter"/>
</dbReference>
<evidence type="ECO:0000256" key="1">
    <source>
        <dbReference type="ARBA" id="ARBA00022737"/>
    </source>
</evidence>
<dbReference type="InterPro" id="IPR059215">
    <property type="entry name" value="BRCT2_TopBP1-like"/>
</dbReference>
<organism evidence="4 5">
    <name type="scientific">Aplosporella prunicola CBS 121167</name>
    <dbReference type="NCBI Taxonomy" id="1176127"/>
    <lineage>
        <taxon>Eukaryota</taxon>
        <taxon>Fungi</taxon>
        <taxon>Dikarya</taxon>
        <taxon>Ascomycota</taxon>
        <taxon>Pezizomycotina</taxon>
        <taxon>Dothideomycetes</taxon>
        <taxon>Dothideomycetes incertae sedis</taxon>
        <taxon>Botryosphaeriales</taxon>
        <taxon>Aplosporellaceae</taxon>
        <taxon>Aplosporella</taxon>
    </lineage>
</organism>
<feature type="region of interest" description="Disordered" evidence="2">
    <location>
        <begin position="507"/>
        <end position="565"/>
    </location>
</feature>
<gene>
    <name evidence="4" type="ORF">K452DRAFT_85446</name>
</gene>
<feature type="compositionally biased region" description="Basic and acidic residues" evidence="2">
    <location>
        <begin position="626"/>
        <end position="636"/>
    </location>
</feature>
<dbReference type="RefSeq" id="XP_033394571.1">
    <property type="nucleotide sequence ID" value="XM_033547235.1"/>
</dbReference>
<accession>A0A6A6B5E9</accession>
<evidence type="ECO:0000313" key="4">
    <source>
        <dbReference type="EMBL" id="KAF2138858.1"/>
    </source>
</evidence>
<feature type="domain" description="BRCT" evidence="3">
    <location>
        <begin position="9"/>
        <end position="80"/>
    </location>
</feature>
<dbReference type="PANTHER" id="PTHR13561">
    <property type="entry name" value="DNA REPLICATION REGULATOR DPB11-RELATED"/>
    <property type="match status" value="1"/>
</dbReference>
<feature type="region of interest" description="Disordered" evidence="2">
    <location>
        <begin position="577"/>
        <end position="691"/>
    </location>
</feature>
<feature type="compositionally biased region" description="Basic and acidic residues" evidence="2">
    <location>
        <begin position="218"/>
        <end position="228"/>
    </location>
</feature>
<dbReference type="Proteomes" id="UP000799438">
    <property type="component" value="Unassembled WGS sequence"/>
</dbReference>
<evidence type="ECO:0000259" key="3">
    <source>
        <dbReference type="PROSITE" id="PS50172"/>
    </source>
</evidence>
<name>A0A6A6B5E9_9PEZI</name>
<dbReference type="GeneID" id="54304742"/>
<dbReference type="GO" id="GO:0007095">
    <property type="term" value="P:mitotic G2 DNA damage checkpoint signaling"/>
    <property type="evidence" value="ECO:0007669"/>
    <property type="project" value="TreeGrafter"/>
</dbReference>
<dbReference type="SUPFAM" id="SSF52113">
    <property type="entry name" value="BRCT domain"/>
    <property type="match status" value="4"/>
</dbReference>
<feature type="compositionally biased region" description="Low complexity" evidence="2">
    <location>
        <begin position="679"/>
        <end position="691"/>
    </location>
</feature>
<feature type="region of interest" description="Disordered" evidence="2">
    <location>
        <begin position="210"/>
        <end position="241"/>
    </location>
</feature>
<keyword evidence="1" id="KW-0677">Repeat</keyword>